<dbReference type="EC" id="2.4.1.256" evidence="1"/>
<dbReference type="EMBL" id="JANBPW010000947">
    <property type="protein sequence ID" value="KAJ1947289.1"/>
    <property type="molecule type" value="Genomic_DNA"/>
</dbReference>
<sequence>MSRLPFAVAAFGVYAAASLALLRHINLAVPEPYMDEIFHIPQAQRYCAGLFREWDPKLTTPPGLYLVSLVPAWMLGVSPCSVEMLRTTNWVLGLALFWTMRFLVTRHSQPQATALNSALLTLVLALFPVTFFLNHLYYTDTGSLLFVLLAYALSLQERHALAGLAGFVSLWFRQTNVVWVAFVGFSAALTSIQRKHGIADSNRGLSLVQLLKWLLRFDGHVLSILLLLTPYLAVVGLFAVFLYANQGIVLGDKSHHAAGVHLPQMFYFCSYVVGISAPSIVLSASPLRFVRRLTSRPRRFILEIALCAIMMAIIRRFTIEHPFLLSDNRHYPFYIWKNIYRRHWAVRYAVTPLYTYAAWAMYQCIKLRQSTLWLLALTACTMAVLVPSPLLEFRYFTAPYFFFRLNCSQPSTRSTVLELAWFVVVNALTVWIFLNKPFTWDSEPGRLQRFMW</sequence>
<organism evidence="1 2">
    <name type="scientific">Linderina macrospora</name>
    <dbReference type="NCBI Taxonomy" id="4868"/>
    <lineage>
        <taxon>Eukaryota</taxon>
        <taxon>Fungi</taxon>
        <taxon>Fungi incertae sedis</taxon>
        <taxon>Zoopagomycota</taxon>
        <taxon>Kickxellomycotina</taxon>
        <taxon>Kickxellomycetes</taxon>
        <taxon>Kickxellales</taxon>
        <taxon>Kickxellaceae</taxon>
        <taxon>Linderina</taxon>
    </lineage>
</organism>
<comment type="caution">
    <text evidence="1">The sequence shown here is derived from an EMBL/GenBank/DDBJ whole genome shotgun (WGS) entry which is preliminary data.</text>
</comment>
<dbReference type="Proteomes" id="UP001150603">
    <property type="component" value="Unassembled WGS sequence"/>
</dbReference>
<reference evidence="1" key="1">
    <citation type="submission" date="2022-07" db="EMBL/GenBank/DDBJ databases">
        <title>Phylogenomic reconstructions and comparative analyses of Kickxellomycotina fungi.</title>
        <authorList>
            <person name="Reynolds N.K."/>
            <person name="Stajich J.E."/>
            <person name="Barry K."/>
            <person name="Grigoriev I.V."/>
            <person name="Crous P."/>
            <person name="Smith M.E."/>
        </authorList>
    </citation>
    <scope>NUCLEOTIDE SEQUENCE</scope>
    <source>
        <strain evidence="1">NRRL 5244</strain>
    </source>
</reference>
<keyword evidence="2" id="KW-1185">Reference proteome</keyword>
<gene>
    <name evidence="1" type="primary">ALG10</name>
    <name evidence="1" type="ORF">FBU59_001894</name>
</gene>
<proteinExistence type="predicted"/>
<keyword evidence="1" id="KW-0808">Transferase</keyword>
<name>A0ACC1JCN8_9FUNG</name>
<protein>
    <submittedName>
        <fullName evidence="1">Glucosyltransferase</fullName>
        <ecNumber evidence="1">2.4.1.256</ecNumber>
    </submittedName>
</protein>
<accession>A0ACC1JCN8</accession>
<evidence type="ECO:0000313" key="1">
    <source>
        <dbReference type="EMBL" id="KAJ1947289.1"/>
    </source>
</evidence>
<evidence type="ECO:0000313" key="2">
    <source>
        <dbReference type="Proteomes" id="UP001150603"/>
    </source>
</evidence>
<keyword evidence="1" id="KW-0328">Glycosyltransferase</keyword>